<keyword evidence="2" id="KW-0732">Signal</keyword>
<reference evidence="5" key="1">
    <citation type="journal article" date="2019" name="Int. J. Syst. Evol. Microbiol.">
        <title>The Global Catalogue of Microorganisms (GCM) 10K type strain sequencing project: providing services to taxonomists for standard genome sequencing and annotation.</title>
        <authorList>
            <consortium name="The Broad Institute Genomics Platform"/>
            <consortium name="The Broad Institute Genome Sequencing Center for Infectious Disease"/>
            <person name="Wu L."/>
            <person name="Ma J."/>
        </authorList>
    </citation>
    <scope>NUCLEOTIDE SEQUENCE [LARGE SCALE GENOMIC DNA]</scope>
    <source>
        <strain evidence="5">DFY28</strain>
    </source>
</reference>
<evidence type="ECO:0000259" key="3">
    <source>
        <dbReference type="Pfam" id="PF19843"/>
    </source>
</evidence>
<evidence type="ECO:0000313" key="4">
    <source>
        <dbReference type="EMBL" id="MFC6153993.1"/>
    </source>
</evidence>
<proteinExistence type="predicted"/>
<feature type="region of interest" description="Disordered" evidence="1">
    <location>
        <begin position="24"/>
        <end position="52"/>
    </location>
</feature>
<feature type="chain" id="PRO_5046872084" evidence="2">
    <location>
        <begin position="24"/>
        <end position="177"/>
    </location>
</feature>
<dbReference type="Proteomes" id="UP001596098">
    <property type="component" value="Unassembled WGS sequence"/>
</dbReference>
<evidence type="ECO:0000256" key="2">
    <source>
        <dbReference type="SAM" id="SignalP"/>
    </source>
</evidence>
<comment type="caution">
    <text evidence="4">The sequence shown here is derived from an EMBL/GenBank/DDBJ whole genome shotgun (WGS) entry which is preliminary data.</text>
</comment>
<protein>
    <submittedName>
        <fullName evidence="4">DUF6318 family protein</fullName>
    </submittedName>
</protein>
<gene>
    <name evidence="4" type="ORF">ACFPWU_10020</name>
</gene>
<keyword evidence="5" id="KW-1185">Reference proteome</keyword>
<feature type="domain" description="DUF6318" evidence="3">
    <location>
        <begin position="24"/>
        <end position="175"/>
    </location>
</feature>
<sequence>MGMKRLVAALSAVALLGACSAEAEPKTDVAPPHPTPSPSETQQTEEPRRTDTPENTIRTWFNELDNAQATGNTERLKSLITPACSFCELIIEVIDEVWAAGGEIQTGPERIIECKELPTEGLDKNARAFSVLSETPPTVLFYGDEDPRTESTGVSRVRYTLFLTHQDNEWLLASMDS</sequence>
<organism evidence="4 5">
    <name type="scientific">Nocardioides yefusunii</name>
    <dbReference type="NCBI Taxonomy" id="2500546"/>
    <lineage>
        <taxon>Bacteria</taxon>
        <taxon>Bacillati</taxon>
        <taxon>Actinomycetota</taxon>
        <taxon>Actinomycetes</taxon>
        <taxon>Propionibacteriales</taxon>
        <taxon>Nocardioidaceae</taxon>
        <taxon>Nocardioides</taxon>
    </lineage>
</organism>
<dbReference type="RefSeq" id="WP_128221794.1">
    <property type="nucleotide sequence ID" value="NZ_CP034929.1"/>
</dbReference>
<name>A0ABW1R029_9ACTN</name>
<dbReference type="PROSITE" id="PS51257">
    <property type="entry name" value="PROKAR_LIPOPROTEIN"/>
    <property type="match status" value="1"/>
</dbReference>
<accession>A0ABW1R029</accession>
<evidence type="ECO:0000313" key="5">
    <source>
        <dbReference type="Proteomes" id="UP001596098"/>
    </source>
</evidence>
<feature type="signal peptide" evidence="2">
    <location>
        <begin position="1"/>
        <end position="23"/>
    </location>
</feature>
<dbReference type="EMBL" id="JBHSQI010000005">
    <property type="protein sequence ID" value="MFC6153993.1"/>
    <property type="molecule type" value="Genomic_DNA"/>
</dbReference>
<evidence type="ECO:0000256" key="1">
    <source>
        <dbReference type="SAM" id="MobiDB-lite"/>
    </source>
</evidence>
<dbReference type="InterPro" id="IPR046281">
    <property type="entry name" value="DUF6318"/>
</dbReference>
<dbReference type="Pfam" id="PF19843">
    <property type="entry name" value="DUF6318"/>
    <property type="match status" value="1"/>
</dbReference>